<reference evidence="3" key="1">
    <citation type="journal article" date="2013" name="Genetics">
        <title>The draft genome and transcriptome of Panagrellus redivivus are shaped by the harsh demands of a free-living lifestyle.</title>
        <authorList>
            <person name="Srinivasan J."/>
            <person name="Dillman A.R."/>
            <person name="Macchietto M.G."/>
            <person name="Heikkinen L."/>
            <person name="Lakso M."/>
            <person name="Fracchia K.M."/>
            <person name="Antoshechkin I."/>
            <person name="Mortazavi A."/>
            <person name="Wong G."/>
            <person name="Sternberg P.W."/>
        </authorList>
    </citation>
    <scope>NUCLEOTIDE SEQUENCE [LARGE SCALE GENOMIC DNA]</scope>
    <source>
        <strain evidence="3">MT8872</strain>
    </source>
</reference>
<keyword evidence="2" id="KW-0472">Membrane</keyword>
<keyword evidence="2" id="KW-0812">Transmembrane</keyword>
<dbReference type="Proteomes" id="UP000492821">
    <property type="component" value="Unassembled WGS sequence"/>
</dbReference>
<feature type="transmembrane region" description="Helical" evidence="2">
    <location>
        <begin position="12"/>
        <end position="32"/>
    </location>
</feature>
<keyword evidence="3" id="KW-1185">Reference proteome</keyword>
<sequence length="194" mass="20188">MFRSEHASLLGSLHAVLGAVLFIGTTVLLSLVNCTKKSGPDRLAATNNASAAKVGGAGGTPGTPGGLAPGNPASARKSVQGTPAAAPSPAGSITPGTGESRDGGNKTAEKSKKSGEKVEGADPNNNDKKEKEEDSFEQHKPVVREAKRADEIKKHGPVDQKRKDYKTIRHDLPSSDFDKSLGLPNQEDKDKDGK</sequence>
<evidence type="ECO:0000313" key="4">
    <source>
        <dbReference type="WBParaSite" id="Pan_g15531.t3"/>
    </source>
</evidence>
<protein>
    <submittedName>
        <fullName evidence="4">Lipoprotein</fullName>
    </submittedName>
</protein>
<evidence type="ECO:0000313" key="3">
    <source>
        <dbReference type="Proteomes" id="UP000492821"/>
    </source>
</evidence>
<proteinExistence type="predicted"/>
<feature type="compositionally biased region" description="Gly residues" evidence="1">
    <location>
        <begin position="55"/>
        <end position="68"/>
    </location>
</feature>
<keyword evidence="2" id="KW-1133">Transmembrane helix</keyword>
<name>A0A7E4ZT26_PANRE</name>
<dbReference type="AlphaFoldDB" id="A0A7E4ZT26"/>
<evidence type="ECO:0000256" key="2">
    <source>
        <dbReference type="SAM" id="Phobius"/>
    </source>
</evidence>
<evidence type="ECO:0000256" key="1">
    <source>
        <dbReference type="SAM" id="MobiDB-lite"/>
    </source>
</evidence>
<accession>A0A7E4ZT26</accession>
<reference evidence="4" key="2">
    <citation type="submission" date="2020-10" db="UniProtKB">
        <authorList>
            <consortium name="WormBaseParasite"/>
        </authorList>
    </citation>
    <scope>IDENTIFICATION</scope>
</reference>
<feature type="compositionally biased region" description="Basic and acidic residues" evidence="1">
    <location>
        <begin position="99"/>
        <end position="179"/>
    </location>
</feature>
<organism evidence="3 4">
    <name type="scientific">Panagrellus redivivus</name>
    <name type="common">Microworm</name>
    <dbReference type="NCBI Taxonomy" id="6233"/>
    <lineage>
        <taxon>Eukaryota</taxon>
        <taxon>Metazoa</taxon>
        <taxon>Ecdysozoa</taxon>
        <taxon>Nematoda</taxon>
        <taxon>Chromadorea</taxon>
        <taxon>Rhabditida</taxon>
        <taxon>Tylenchina</taxon>
        <taxon>Panagrolaimomorpha</taxon>
        <taxon>Panagrolaimoidea</taxon>
        <taxon>Panagrolaimidae</taxon>
        <taxon>Panagrellus</taxon>
    </lineage>
</organism>
<feature type="compositionally biased region" description="Low complexity" evidence="1">
    <location>
        <begin position="81"/>
        <end position="96"/>
    </location>
</feature>
<dbReference type="WBParaSite" id="Pan_g15531.t3">
    <property type="protein sequence ID" value="Pan_g15531.t3"/>
    <property type="gene ID" value="Pan_g15531"/>
</dbReference>
<feature type="region of interest" description="Disordered" evidence="1">
    <location>
        <begin position="51"/>
        <end position="194"/>
    </location>
</feature>